<gene>
    <name evidence="3" type="ORF">SAMN05216252_104101</name>
</gene>
<dbReference type="PANTHER" id="PTHR38588:SF1">
    <property type="entry name" value="BLL0334 PROTEIN"/>
    <property type="match status" value="1"/>
</dbReference>
<keyword evidence="2" id="KW-1133">Transmembrane helix</keyword>
<name>A0A239CLQ1_9ACTN</name>
<reference evidence="3 4" key="1">
    <citation type="submission" date="2017-06" db="EMBL/GenBank/DDBJ databases">
        <authorList>
            <person name="Kim H.J."/>
            <person name="Triplett B.A."/>
        </authorList>
    </citation>
    <scope>NUCLEOTIDE SEQUENCE [LARGE SCALE GENOMIC DNA]</scope>
    <source>
        <strain evidence="3 4">CGMCC 4.1858</strain>
    </source>
</reference>
<feature type="compositionally biased region" description="Acidic residues" evidence="1">
    <location>
        <begin position="187"/>
        <end position="197"/>
    </location>
</feature>
<dbReference type="RefSeq" id="WP_089223230.1">
    <property type="nucleotide sequence ID" value="NZ_FZOF01000004.1"/>
</dbReference>
<dbReference type="EMBL" id="FZOF01000004">
    <property type="protein sequence ID" value="SNS21040.1"/>
    <property type="molecule type" value="Genomic_DNA"/>
</dbReference>
<feature type="compositionally biased region" description="Low complexity" evidence="1">
    <location>
        <begin position="166"/>
        <end position="182"/>
    </location>
</feature>
<evidence type="ECO:0000313" key="4">
    <source>
        <dbReference type="Proteomes" id="UP000198280"/>
    </source>
</evidence>
<dbReference type="AlphaFoldDB" id="A0A239CLQ1"/>
<proteinExistence type="predicted"/>
<dbReference type="CDD" id="cd07823">
    <property type="entry name" value="SRPBCC_5"/>
    <property type="match status" value="1"/>
</dbReference>
<evidence type="ECO:0008006" key="5">
    <source>
        <dbReference type="Google" id="ProtNLM"/>
    </source>
</evidence>
<evidence type="ECO:0000313" key="3">
    <source>
        <dbReference type="EMBL" id="SNS21040.1"/>
    </source>
</evidence>
<keyword evidence="2" id="KW-0812">Transmembrane</keyword>
<accession>A0A239CLQ1</accession>
<dbReference type="Gene3D" id="3.30.530.20">
    <property type="match status" value="1"/>
</dbReference>
<dbReference type="PANTHER" id="PTHR38588">
    <property type="entry name" value="BLL0334 PROTEIN"/>
    <property type="match status" value="1"/>
</dbReference>
<evidence type="ECO:0000256" key="1">
    <source>
        <dbReference type="SAM" id="MobiDB-lite"/>
    </source>
</evidence>
<sequence>MDFTNEFRVSLPPDQAWALLTDVERIAPCMPGAQLTGRDGDTYNGLVKVKVGPVTVQYKGTAAFEEQDAGTRTAVLRARGRDARGQGNADARITARLVPEGDATMVTVETRLTITGKIAQFGKGMIEEVSRKLLGQFVEALERQLAEERAPEPAAVGGGEVLAAAPAPTASTAAESAGAERAGAAEDVVEGPAEGDEAAPAPAVEPAPAPVRPAPEPEPIDLMGVARGAVLKRAVPAAVAVVVVVLLVVWLV</sequence>
<feature type="transmembrane region" description="Helical" evidence="2">
    <location>
        <begin position="234"/>
        <end position="251"/>
    </location>
</feature>
<dbReference type="InterPro" id="IPR010419">
    <property type="entry name" value="CO_DH_gsu"/>
</dbReference>
<dbReference type="InterPro" id="IPR023393">
    <property type="entry name" value="START-like_dom_sf"/>
</dbReference>
<feature type="compositionally biased region" description="Pro residues" evidence="1">
    <location>
        <begin position="203"/>
        <end position="215"/>
    </location>
</feature>
<evidence type="ECO:0000256" key="2">
    <source>
        <dbReference type="SAM" id="Phobius"/>
    </source>
</evidence>
<organism evidence="3 4">
    <name type="scientific">Actinacidiphila glaucinigra</name>
    <dbReference type="NCBI Taxonomy" id="235986"/>
    <lineage>
        <taxon>Bacteria</taxon>
        <taxon>Bacillati</taxon>
        <taxon>Actinomycetota</taxon>
        <taxon>Actinomycetes</taxon>
        <taxon>Kitasatosporales</taxon>
        <taxon>Streptomycetaceae</taxon>
        <taxon>Actinacidiphila</taxon>
    </lineage>
</organism>
<protein>
    <recommendedName>
        <fullName evidence="5">Carbon monoxide dehydrogenase subunit G</fullName>
    </recommendedName>
</protein>
<dbReference type="Pfam" id="PF06240">
    <property type="entry name" value="COXG"/>
    <property type="match status" value="1"/>
</dbReference>
<keyword evidence="2" id="KW-0472">Membrane</keyword>
<dbReference type="SUPFAM" id="SSF55961">
    <property type="entry name" value="Bet v1-like"/>
    <property type="match status" value="1"/>
</dbReference>
<dbReference type="Proteomes" id="UP000198280">
    <property type="component" value="Unassembled WGS sequence"/>
</dbReference>
<dbReference type="OrthoDB" id="9808623at2"/>
<feature type="region of interest" description="Disordered" evidence="1">
    <location>
        <begin position="166"/>
        <end position="215"/>
    </location>
</feature>
<keyword evidence="4" id="KW-1185">Reference proteome</keyword>